<keyword evidence="1" id="KW-0812">Transmembrane</keyword>
<proteinExistence type="predicted"/>
<sequence length="143" mass="15291">MEINGLPLHPLVVHAAVIFGPIAALVALAFLVPRWRLKLRWPMVGLAVVATLSIVAAYLTGDNFLEHKPELRSSPQVQTHEDRAGQLLWVTIAFGVIALAAGWFATRTGALRIVLDLLLAVAAVATLVLVFLTGEAGARAVWG</sequence>
<reference evidence="4" key="1">
    <citation type="journal article" date="2019" name="Int. J. Syst. Evol. Microbiol.">
        <title>The Global Catalogue of Microorganisms (GCM) 10K type strain sequencing project: providing services to taxonomists for standard genome sequencing and annotation.</title>
        <authorList>
            <consortium name="The Broad Institute Genomics Platform"/>
            <consortium name="The Broad Institute Genome Sequencing Center for Infectious Disease"/>
            <person name="Wu L."/>
            <person name="Ma J."/>
        </authorList>
    </citation>
    <scope>NUCLEOTIDE SEQUENCE [LARGE SCALE GENOMIC DNA]</scope>
    <source>
        <strain evidence="4">JCM 18531</strain>
    </source>
</reference>
<feature type="transmembrane region" description="Helical" evidence="1">
    <location>
        <begin position="87"/>
        <end position="106"/>
    </location>
</feature>
<keyword evidence="1" id="KW-0472">Membrane</keyword>
<name>A0ABP8WXR5_9ACTN</name>
<feature type="domain" description="DUF2231" evidence="2">
    <location>
        <begin position="5"/>
        <end position="142"/>
    </location>
</feature>
<dbReference type="RefSeq" id="WP_345519588.1">
    <property type="nucleotide sequence ID" value="NZ_BAABKM010000002.1"/>
</dbReference>
<dbReference type="Proteomes" id="UP001499974">
    <property type="component" value="Unassembled WGS sequence"/>
</dbReference>
<dbReference type="EMBL" id="BAABKM010000002">
    <property type="protein sequence ID" value="GAA4695565.1"/>
    <property type="molecule type" value="Genomic_DNA"/>
</dbReference>
<accession>A0ABP8WXR5</accession>
<evidence type="ECO:0000313" key="3">
    <source>
        <dbReference type="EMBL" id="GAA4695565.1"/>
    </source>
</evidence>
<gene>
    <name evidence="3" type="ORF">GCM10023349_08530</name>
</gene>
<comment type="caution">
    <text evidence="3">The sequence shown here is derived from an EMBL/GenBank/DDBJ whole genome shotgun (WGS) entry which is preliminary data.</text>
</comment>
<keyword evidence="4" id="KW-1185">Reference proteome</keyword>
<evidence type="ECO:0000313" key="4">
    <source>
        <dbReference type="Proteomes" id="UP001499974"/>
    </source>
</evidence>
<evidence type="ECO:0000256" key="1">
    <source>
        <dbReference type="SAM" id="Phobius"/>
    </source>
</evidence>
<keyword evidence="1" id="KW-1133">Transmembrane helix</keyword>
<organism evidence="3 4">
    <name type="scientific">Nocardioides conyzicola</name>
    <dbReference type="NCBI Taxonomy" id="1651781"/>
    <lineage>
        <taxon>Bacteria</taxon>
        <taxon>Bacillati</taxon>
        <taxon>Actinomycetota</taxon>
        <taxon>Actinomycetes</taxon>
        <taxon>Propionibacteriales</taxon>
        <taxon>Nocardioidaceae</taxon>
        <taxon>Nocardioides</taxon>
    </lineage>
</organism>
<feature type="transmembrane region" description="Helical" evidence="1">
    <location>
        <begin position="12"/>
        <end position="32"/>
    </location>
</feature>
<dbReference type="Pfam" id="PF09990">
    <property type="entry name" value="DUF2231"/>
    <property type="match status" value="1"/>
</dbReference>
<feature type="transmembrane region" description="Helical" evidence="1">
    <location>
        <begin position="39"/>
        <end position="59"/>
    </location>
</feature>
<feature type="transmembrane region" description="Helical" evidence="1">
    <location>
        <begin position="113"/>
        <end position="133"/>
    </location>
</feature>
<dbReference type="InterPro" id="IPR019251">
    <property type="entry name" value="DUF2231_TM"/>
</dbReference>
<evidence type="ECO:0000259" key="2">
    <source>
        <dbReference type="Pfam" id="PF09990"/>
    </source>
</evidence>
<protein>
    <recommendedName>
        <fullName evidence="2">DUF2231 domain-containing protein</fullName>
    </recommendedName>
</protein>